<name>E0VJ43_PEDHC</name>
<evidence type="ECO:0000313" key="11">
    <source>
        <dbReference type="EnsemblMetazoa" id="PHUM238340-PA"/>
    </source>
</evidence>
<gene>
    <name evidence="11" type="primary">8230413</name>
    <name evidence="10" type="ORF">Phum_PHUM238340</name>
</gene>
<dbReference type="InterPro" id="IPR037103">
    <property type="entry name" value="Tubulin/FtsZ-like_C"/>
</dbReference>
<dbReference type="InterPro" id="IPR008280">
    <property type="entry name" value="Tub_FtsZ_C"/>
</dbReference>
<evidence type="ECO:0000256" key="2">
    <source>
        <dbReference type="ARBA" id="ARBA00022701"/>
    </source>
</evidence>
<dbReference type="GO" id="GO:0005525">
    <property type="term" value="F:GTP binding"/>
    <property type="evidence" value="ECO:0007669"/>
    <property type="project" value="UniProtKB-UniRule"/>
</dbReference>
<dbReference type="Pfam" id="PF00091">
    <property type="entry name" value="Tubulin"/>
    <property type="match status" value="1"/>
</dbReference>
<dbReference type="VEuPathDB" id="VectorBase:PHUM238340"/>
<dbReference type="AlphaFoldDB" id="E0VJ43"/>
<evidence type="ECO:0000256" key="3">
    <source>
        <dbReference type="ARBA" id="ARBA00022741"/>
    </source>
</evidence>
<evidence type="ECO:0000259" key="9">
    <source>
        <dbReference type="SMART" id="SM00865"/>
    </source>
</evidence>
<dbReference type="InterPro" id="IPR002452">
    <property type="entry name" value="Alpha_tubulin"/>
</dbReference>
<keyword evidence="4" id="KW-0378">Hydrolase</keyword>
<dbReference type="EnsemblMetazoa" id="PHUM238340-RA">
    <property type="protein sequence ID" value="PHUM238340-PA"/>
    <property type="gene ID" value="PHUM238340"/>
</dbReference>
<dbReference type="InterPro" id="IPR017975">
    <property type="entry name" value="Tubulin_CS"/>
</dbReference>
<reference evidence="10" key="2">
    <citation type="submission" date="2007-04" db="EMBL/GenBank/DDBJ databases">
        <title>The genome of the human body louse.</title>
        <authorList>
            <consortium name="The Human Body Louse Genome Consortium"/>
            <person name="Kirkness E."/>
            <person name="Walenz B."/>
            <person name="Hass B."/>
            <person name="Bruggner R."/>
            <person name="Strausberg R."/>
        </authorList>
    </citation>
    <scope>NUCLEOTIDE SEQUENCE</scope>
    <source>
        <strain evidence="10">USDA</strain>
    </source>
</reference>
<dbReference type="InParanoid" id="E0VJ43"/>
<evidence type="ECO:0000313" key="10">
    <source>
        <dbReference type="EMBL" id="EEB13399.1"/>
    </source>
</evidence>
<dbReference type="SUPFAM" id="SSF52490">
    <property type="entry name" value="Tubulin nucleotide-binding domain-like"/>
    <property type="match status" value="1"/>
</dbReference>
<dbReference type="Pfam" id="PF03953">
    <property type="entry name" value="Tubulin_C"/>
    <property type="match status" value="1"/>
</dbReference>
<dbReference type="CDD" id="cd02186">
    <property type="entry name" value="alpha_tubulin"/>
    <property type="match status" value="1"/>
</dbReference>
<evidence type="ECO:0000256" key="7">
    <source>
        <dbReference type="RuleBase" id="RU000352"/>
    </source>
</evidence>
<dbReference type="HOGENOM" id="CLU_015718_0_0_1"/>
<dbReference type="GO" id="GO:0007017">
    <property type="term" value="P:microtubule-based process"/>
    <property type="evidence" value="ECO:0007669"/>
    <property type="project" value="InterPro"/>
</dbReference>
<comment type="similarity">
    <text evidence="1 7">Belongs to the tubulin family.</text>
</comment>
<evidence type="ECO:0000256" key="5">
    <source>
        <dbReference type="ARBA" id="ARBA00023134"/>
    </source>
</evidence>
<comment type="function">
    <text evidence="7">Tubulin is the major constituent of microtubules, a cylinder consisting of laterally associated linear protofilaments composed of alpha- and beta-tubulin heterodimers. Microtubules grow by the addition of GTP-tubulin dimers to the microtubule end, where a stabilizing cap forms. Below the cap, tubulin dimers are in GDP-bound state, owing to GTPase activity of alpha-tubulin.</text>
</comment>
<dbReference type="RefSeq" id="XP_002426137.1">
    <property type="nucleotide sequence ID" value="XM_002426092.1"/>
</dbReference>
<feature type="domain" description="Tubulin/FtsZ 2-layer sandwich" evidence="9">
    <location>
        <begin position="221"/>
        <end position="366"/>
    </location>
</feature>
<evidence type="ECO:0000259" key="8">
    <source>
        <dbReference type="SMART" id="SM00864"/>
    </source>
</evidence>
<dbReference type="Gene3D" id="3.40.50.1440">
    <property type="entry name" value="Tubulin/FtsZ, GTPase domain"/>
    <property type="match status" value="1"/>
</dbReference>
<sequence>MYCYEHRIRQDGIVCDRDLCPPWSFFSSTGGNKVVPRAMFVDLEPTVLDEIRTGRFRSLFNPRNLISGKEDAANCFARGYFTLGKEIIDLLLHRLHNLAEDCDNLQGFLIFRAYGGGTGSGLTAHLLEKLDVDYPKCSLMEFSIYPAPKLSSIIVEPYNAAFATHLSLEHAEGCFLIDNEACYDICDHLLDVCSPTFSNINCLMGQVVSAVTASLRFPGDINVDFKDIQTNLIPYPRIQFPLISYAPLMSKKQVLYENNSVNSLLDACFEPSHQMVKCDPRKGKYMACTVLFRGDISSSSISSAINSLKVKKAANFVDWCPTGFKVGVNSQPPINVPGGDLIATDRSCLMLANTSAIKSAWEKIVSKFDLMFEKKAFLHWYVAEGLDEA</sequence>
<reference evidence="11" key="3">
    <citation type="submission" date="2021-02" db="UniProtKB">
        <authorList>
            <consortium name="EnsemblMetazoa"/>
        </authorList>
    </citation>
    <scope>IDENTIFICATION</scope>
    <source>
        <strain evidence="11">USDA</strain>
    </source>
</reference>
<dbReference type="eggNOG" id="KOG1376">
    <property type="taxonomic scope" value="Eukaryota"/>
</dbReference>
<organism>
    <name type="scientific">Pediculus humanus subsp. corporis</name>
    <name type="common">Body louse</name>
    <dbReference type="NCBI Taxonomy" id="121224"/>
    <lineage>
        <taxon>Eukaryota</taxon>
        <taxon>Metazoa</taxon>
        <taxon>Ecdysozoa</taxon>
        <taxon>Arthropoda</taxon>
        <taxon>Hexapoda</taxon>
        <taxon>Insecta</taxon>
        <taxon>Pterygota</taxon>
        <taxon>Neoptera</taxon>
        <taxon>Paraneoptera</taxon>
        <taxon>Psocodea</taxon>
        <taxon>Troctomorpha</taxon>
        <taxon>Phthiraptera</taxon>
        <taxon>Anoplura</taxon>
        <taxon>Pediculidae</taxon>
        <taxon>Pediculus</taxon>
    </lineage>
</organism>
<proteinExistence type="inferred from homology"/>
<comment type="subunit">
    <text evidence="7">Dimer of alpha and beta chains. A typical microtubule is a hollow water-filled tube with an outer diameter of 25 nm and an inner diameter of 15 nM. Alpha-beta heterodimers associate head-to-tail to form protofilaments running lengthwise along the microtubule wall with the beta-tubulin subunit facing the microtubule plus end conferring a structural polarity. Microtubules usually have 13 protofilaments but different protofilament numbers can be found in some organisms and specialized cells.</text>
</comment>
<dbReference type="EMBL" id="DS235219">
    <property type="protein sequence ID" value="EEB13399.1"/>
    <property type="molecule type" value="Genomic_DNA"/>
</dbReference>
<keyword evidence="5 7" id="KW-0342">GTP-binding</keyword>
<dbReference type="GO" id="GO:0005200">
    <property type="term" value="F:structural constituent of cytoskeleton"/>
    <property type="evidence" value="ECO:0007669"/>
    <property type="project" value="InterPro"/>
</dbReference>
<evidence type="ECO:0000256" key="1">
    <source>
        <dbReference type="ARBA" id="ARBA00009636"/>
    </source>
</evidence>
<dbReference type="SMART" id="SM00865">
    <property type="entry name" value="Tubulin_C"/>
    <property type="match status" value="1"/>
</dbReference>
<dbReference type="InterPro" id="IPR000217">
    <property type="entry name" value="Tubulin"/>
</dbReference>
<dbReference type="SMART" id="SM00864">
    <property type="entry name" value="Tubulin"/>
    <property type="match status" value="1"/>
</dbReference>
<dbReference type="InterPro" id="IPR003008">
    <property type="entry name" value="Tubulin_FtsZ_GTPase"/>
</dbReference>
<feature type="non-terminal residue" evidence="10">
    <location>
        <position position="389"/>
    </location>
</feature>
<accession>E0VJ43</accession>
<dbReference type="InterPro" id="IPR036525">
    <property type="entry name" value="Tubulin/FtsZ_GTPase_sf"/>
</dbReference>
<dbReference type="GO" id="GO:0005874">
    <property type="term" value="C:microtubule"/>
    <property type="evidence" value="ECO:0007669"/>
    <property type="project" value="UniProtKB-KW"/>
</dbReference>
<evidence type="ECO:0000256" key="6">
    <source>
        <dbReference type="ARBA" id="ARBA00049117"/>
    </source>
</evidence>
<dbReference type="OrthoDB" id="1662883at2759"/>
<dbReference type="PROSITE" id="PS00227">
    <property type="entry name" value="TUBULIN"/>
    <property type="match status" value="1"/>
</dbReference>
<dbReference type="PRINTS" id="PR01161">
    <property type="entry name" value="TUBULIN"/>
</dbReference>
<dbReference type="InterPro" id="IPR018316">
    <property type="entry name" value="Tubulin/FtsZ_2-layer-sand-dom"/>
</dbReference>
<dbReference type="KEGG" id="phu:Phum_PHUM238340"/>
<feature type="domain" description="Tubulin/FtsZ GTPase" evidence="8">
    <location>
        <begin position="22"/>
        <end position="219"/>
    </location>
</feature>
<protein>
    <recommendedName>
        <fullName evidence="7">Tubulin alpha chain</fullName>
    </recommendedName>
</protein>
<dbReference type="Gene3D" id="3.30.1330.20">
    <property type="entry name" value="Tubulin/FtsZ, C-terminal domain"/>
    <property type="match status" value="1"/>
</dbReference>
<dbReference type="PANTHER" id="PTHR11588">
    <property type="entry name" value="TUBULIN"/>
    <property type="match status" value="1"/>
</dbReference>
<dbReference type="PRINTS" id="PR01162">
    <property type="entry name" value="ALPHATUBULIN"/>
</dbReference>
<evidence type="ECO:0000313" key="12">
    <source>
        <dbReference type="Proteomes" id="UP000009046"/>
    </source>
</evidence>
<dbReference type="STRING" id="121224.E0VJ43"/>
<comment type="catalytic activity">
    <reaction evidence="6">
        <text>GTP + H2O = GDP + phosphate + H(+)</text>
        <dbReference type="Rhea" id="RHEA:19669"/>
        <dbReference type="ChEBI" id="CHEBI:15377"/>
        <dbReference type="ChEBI" id="CHEBI:15378"/>
        <dbReference type="ChEBI" id="CHEBI:37565"/>
        <dbReference type="ChEBI" id="CHEBI:43474"/>
        <dbReference type="ChEBI" id="CHEBI:58189"/>
    </reaction>
    <physiologicalReaction direction="left-to-right" evidence="6">
        <dbReference type="Rhea" id="RHEA:19670"/>
    </physiologicalReaction>
</comment>
<dbReference type="GO" id="GO:0016787">
    <property type="term" value="F:hydrolase activity"/>
    <property type="evidence" value="ECO:0007669"/>
    <property type="project" value="UniProtKB-KW"/>
</dbReference>
<dbReference type="CTD" id="8230413"/>
<keyword evidence="2 7" id="KW-0493">Microtubule</keyword>
<reference evidence="10" key="1">
    <citation type="submission" date="2007-04" db="EMBL/GenBank/DDBJ databases">
        <title>Annotation of Pediculus humanus corporis strain USDA.</title>
        <authorList>
            <person name="Kirkness E."/>
            <person name="Hannick L."/>
            <person name="Hass B."/>
            <person name="Bruggner R."/>
            <person name="Lawson D."/>
            <person name="Bidwell S."/>
            <person name="Joardar V."/>
            <person name="Caler E."/>
            <person name="Walenz B."/>
            <person name="Inman J."/>
            <person name="Schobel S."/>
            <person name="Galinsky K."/>
            <person name="Amedeo P."/>
            <person name="Strausberg R."/>
        </authorList>
    </citation>
    <scope>NUCLEOTIDE SEQUENCE</scope>
    <source>
        <strain evidence="10">USDA</strain>
    </source>
</reference>
<dbReference type="InterPro" id="IPR023123">
    <property type="entry name" value="Tubulin_C"/>
</dbReference>
<keyword evidence="12" id="KW-1185">Reference proteome</keyword>
<dbReference type="EMBL" id="AAZO01002765">
    <property type="status" value="NOT_ANNOTATED_CDS"/>
    <property type="molecule type" value="Genomic_DNA"/>
</dbReference>
<dbReference type="SUPFAM" id="SSF55307">
    <property type="entry name" value="Tubulin C-terminal domain-like"/>
    <property type="match status" value="1"/>
</dbReference>
<dbReference type="Gene3D" id="1.10.287.600">
    <property type="entry name" value="Helix hairpin bin"/>
    <property type="match status" value="1"/>
</dbReference>
<dbReference type="GeneID" id="8230413"/>
<evidence type="ECO:0000256" key="4">
    <source>
        <dbReference type="ARBA" id="ARBA00022801"/>
    </source>
</evidence>
<keyword evidence="3 7" id="KW-0547">Nucleotide-binding</keyword>
<dbReference type="Proteomes" id="UP000009046">
    <property type="component" value="Unassembled WGS sequence"/>
</dbReference>